<dbReference type="KEGG" id="mcos:GM418_27360"/>
<evidence type="ECO:0000313" key="1">
    <source>
        <dbReference type="EMBL" id="QGY47247.1"/>
    </source>
</evidence>
<dbReference type="RefSeq" id="WP_158870929.1">
    <property type="nucleotide sequence ID" value="NZ_CP046401.1"/>
</dbReference>
<dbReference type="EMBL" id="CP046401">
    <property type="protein sequence ID" value="QGY47247.1"/>
    <property type="molecule type" value="Genomic_DNA"/>
</dbReference>
<dbReference type="AlphaFoldDB" id="A0A6I6K3U2"/>
<protein>
    <recommendedName>
        <fullName evidence="3">DUF262 domain-containing protein</fullName>
    </recommendedName>
</protein>
<dbReference type="Proteomes" id="UP000428260">
    <property type="component" value="Chromosome"/>
</dbReference>
<name>A0A6I6K3U2_9BACT</name>
<gene>
    <name evidence="1" type="ORF">GM418_27360</name>
</gene>
<accession>A0A6I6K3U2</accession>
<organism evidence="1 2">
    <name type="scientific">Maribellus comscasis</name>
    <dbReference type="NCBI Taxonomy" id="2681766"/>
    <lineage>
        <taxon>Bacteria</taxon>
        <taxon>Pseudomonadati</taxon>
        <taxon>Bacteroidota</taxon>
        <taxon>Bacteroidia</taxon>
        <taxon>Marinilabiliales</taxon>
        <taxon>Prolixibacteraceae</taxon>
        <taxon>Maribellus</taxon>
    </lineage>
</organism>
<proteinExistence type="predicted"/>
<sequence length="404" mass="47219">MKKRKVMRIDILSRINDEKIGALNVLAEILVKDYLRIAKHIIDDNEMQRKKVKSSKTVYSLLRNDLKQGCTIPPIFLAVRKEAIDENEDEYLQNITDDEIKESIRDKKLIILDGLQRTHQMLALEDELKKTGDKEALDKFHTRRLRVELYVGINKIGILYRMLTLNTGQTPMSIRHQIEILYQDYITDTKIEGVELLREVDGPKTIGVGRYKFSDVVDGFQSYLEKNELSFDRATLLDDIKSLEKLSKKGQKVELFQQFLKSFHKFMEKIEEISDGWEFSKSDYTDDFVQPFGRNIANFYLRPQVITAFGAIVGVLEENDVLSDFDELCDKLDDLVIGGDIYEVYYDFLSNLEHIRTTSKKIGNSQRRYFYHFFKSLLNINDESSLNVRKAVKKARQMYNVEFL</sequence>
<reference evidence="1 2" key="1">
    <citation type="submission" date="2019-11" db="EMBL/GenBank/DDBJ databases">
        <authorList>
            <person name="Zheng R.K."/>
            <person name="Sun C.M."/>
        </authorList>
    </citation>
    <scope>NUCLEOTIDE SEQUENCE [LARGE SCALE GENOMIC DNA]</scope>
    <source>
        <strain evidence="1 2">WC007</strain>
    </source>
</reference>
<evidence type="ECO:0008006" key="3">
    <source>
        <dbReference type="Google" id="ProtNLM"/>
    </source>
</evidence>
<evidence type="ECO:0000313" key="2">
    <source>
        <dbReference type="Proteomes" id="UP000428260"/>
    </source>
</evidence>
<keyword evidence="2" id="KW-1185">Reference proteome</keyword>